<dbReference type="GO" id="GO:0006511">
    <property type="term" value="P:ubiquitin-dependent protein catabolic process"/>
    <property type="evidence" value="ECO:0007669"/>
    <property type="project" value="TreeGrafter"/>
</dbReference>
<dbReference type="OrthoDB" id="10003116at2759"/>
<evidence type="ECO:0000256" key="3">
    <source>
        <dbReference type="ARBA" id="ARBA00022989"/>
    </source>
</evidence>
<dbReference type="eggNOG" id="KOG4812">
    <property type="taxonomic scope" value="Eukaryota"/>
</dbReference>
<name>C4R3S0_KOMPG</name>
<dbReference type="GeneID" id="8200191"/>
<dbReference type="InterPro" id="IPR019325">
    <property type="entry name" value="NEDD4/Bsd2"/>
</dbReference>
<dbReference type="RefSeq" id="XP_002492385.1">
    <property type="nucleotide sequence ID" value="XM_002492340.1"/>
</dbReference>
<dbReference type="AlphaFoldDB" id="C4R3S0"/>
<dbReference type="GO" id="GO:0016020">
    <property type="term" value="C:membrane"/>
    <property type="evidence" value="ECO:0007669"/>
    <property type="project" value="UniProtKB-SubCell"/>
</dbReference>
<evidence type="ECO:0000256" key="5">
    <source>
        <dbReference type="SAM" id="MobiDB-lite"/>
    </source>
</evidence>
<reference evidence="7 8" key="1">
    <citation type="journal article" date="2009" name="Nat. Biotechnol.">
        <title>Genome sequence of the recombinant protein production host Pichia pastoris.</title>
        <authorList>
            <person name="De Schutter K."/>
            <person name="Lin Y.C."/>
            <person name="Tiels P."/>
            <person name="Van Hecke A."/>
            <person name="Glinka S."/>
            <person name="Weber-Lehmann J."/>
            <person name="Rouze P."/>
            <person name="Van de Peer Y."/>
            <person name="Callewaert N."/>
        </authorList>
    </citation>
    <scope>NUCLEOTIDE SEQUENCE [LARGE SCALE GENOMIC DNA]</scope>
    <source>
        <strain evidence="8">GS115 / ATCC 20864</strain>
    </source>
</reference>
<keyword evidence="4 6" id="KW-0472">Membrane</keyword>
<accession>C4R3S0</accession>
<sequence>MQTGTASFTNMSNEPQKVSKNQPTSHWSVSACHIYSSESIHDRLDPSFETFPSSINSNSVAKDPLVSQSVHLLSSFEGDNSIKDSVHEHELDQMEPEGDSREIETAQDSGDALTNASFFMNMDNGVQQGTSSDAVDNGDIANEAQGSKGKTIFKQFRDKLKSLPIFNQGRHFRYTRVEGEHPNVRGAENDGVFANITATSESGDPLGRGEEELPSYDEAAADSAPTYWESTVVTPGYEDEVFVEGLPVGNLLNFFWNLMVSVIFQYLGFVLTYLLHTSHAAKEGSCAGLGITIITLGFDLLPFSIFHRNNGQASRFEPAAPNDYDVDTSETLDGYTDGFTSALDSGAKVEQEPTRSPIAAYALIALGMFLFLRAIAGYFRAKRMERLILNPVTNPSPV</sequence>
<proteinExistence type="predicted"/>
<dbReference type="InParanoid" id="C4R3S0"/>
<organism evidence="7 8">
    <name type="scientific">Komagataella phaffii (strain GS115 / ATCC 20864)</name>
    <name type="common">Yeast</name>
    <name type="synonym">Pichia pastoris</name>
    <dbReference type="NCBI Taxonomy" id="644223"/>
    <lineage>
        <taxon>Eukaryota</taxon>
        <taxon>Fungi</taxon>
        <taxon>Dikarya</taxon>
        <taxon>Ascomycota</taxon>
        <taxon>Saccharomycotina</taxon>
        <taxon>Pichiomycetes</taxon>
        <taxon>Pichiales</taxon>
        <taxon>Pichiaceae</taxon>
        <taxon>Komagataella</taxon>
    </lineage>
</organism>
<comment type="subcellular location">
    <subcellularLocation>
        <location evidence="1">Membrane</location>
        <topology evidence="1">Multi-pass membrane protein</topology>
    </subcellularLocation>
</comment>
<dbReference type="PANTHER" id="PTHR13396:SF5">
    <property type="entry name" value="NEDD4 FAMILY INTERACTING PROTEIN"/>
    <property type="match status" value="1"/>
</dbReference>
<feature type="transmembrane region" description="Helical" evidence="6">
    <location>
        <begin position="254"/>
        <end position="275"/>
    </location>
</feature>
<evidence type="ECO:0000256" key="6">
    <source>
        <dbReference type="SAM" id="Phobius"/>
    </source>
</evidence>
<dbReference type="GO" id="GO:0030001">
    <property type="term" value="P:metal ion transport"/>
    <property type="evidence" value="ECO:0007669"/>
    <property type="project" value="InterPro"/>
</dbReference>
<evidence type="ECO:0000256" key="1">
    <source>
        <dbReference type="ARBA" id="ARBA00004141"/>
    </source>
</evidence>
<keyword evidence="2 6" id="KW-0812">Transmembrane</keyword>
<dbReference type="FunCoup" id="C4R3S0">
    <property type="interactions" value="48"/>
</dbReference>
<dbReference type="GO" id="GO:0007034">
    <property type="term" value="P:vacuolar transport"/>
    <property type="evidence" value="ECO:0007669"/>
    <property type="project" value="InterPro"/>
</dbReference>
<evidence type="ECO:0000256" key="4">
    <source>
        <dbReference type="ARBA" id="ARBA00023136"/>
    </source>
</evidence>
<dbReference type="STRING" id="644223.C4R3S0"/>
<dbReference type="Pfam" id="PF10176">
    <property type="entry name" value="NEDD4_Bsd2"/>
    <property type="match status" value="1"/>
</dbReference>
<evidence type="ECO:0000256" key="2">
    <source>
        <dbReference type="ARBA" id="ARBA00022692"/>
    </source>
</evidence>
<gene>
    <name evidence="7" type="ordered locus">PAS_chr3_1160</name>
</gene>
<dbReference type="PANTHER" id="PTHR13396">
    <property type="entry name" value="NEDD4 FAMILY INTERACTING PROTEIN 1/2"/>
    <property type="match status" value="1"/>
</dbReference>
<feature type="transmembrane region" description="Helical" evidence="6">
    <location>
        <begin position="287"/>
        <end position="306"/>
    </location>
</feature>
<feature type="transmembrane region" description="Helical" evidence="6">
    <location>
        <begin position="358"/>
        <end position="379"/>
    </location>
</feature>
<dbReference type="HOGENOM" id="CLU_041193_2_1_1"/>
<protein>
    <recommendedName>
        <fullName evidence="9">Metal homeostatis protein BSD2</fullName>
    </recommendedName>
</protein>
<dbReference type="CDD" id="cd22212">
    <property type="entry name" value="NDFIP-like"/>
    <property type="match status" value="1"/>
</dbReference>
<dbReference type="GO" id="GO:0005783">
    <property type="term" value="C:endoplasmic reticulum"/>
    <property type="evidence" value="ECO:0007669"/>
    <property type="project" value="TreeGrafter"/>
</dbReference>
<feature type="region of interest" description="Disordered" evidence="5">
    <location>
        <begin position="1"/>
        <end position="25"/>
    </location>
</feature>
<dbReference type="GO" id="GO:0031398">
    <property type="term" value="P:positive regulation of protein ubiquitination"/>
    <property type="evidence" value="ECO:0007669"/>
    <property type="project" value="TreeGrafter"/>
</dbReference>
<evidence type="ECO:0000313" key="7">
    <source>
        <dbReference type="EMBL" id="CAY70149.1"/>
    </source>
</evidence>
<dbReference type="KEGG" id="ppa:PAS_chr3_1160"/>
<dbReference type="GO" id="GO:0048471">
    <property type="term" value="C:perinuclear region of cytoplasm"/>
    <property type="evidence" value="ECO:0007669"/>
    <property type="project" value="TreeGrafter"/>
</dbReference>
<keyword evidence="3 6" id="KW-1133">Transmembrane helix</keyword>
<dbReference type="GO" id="GO:0005794">
    <property type="term" value="C:Golgi apparatus"/>
    <property type="evidence" value="ECO:0007669"/>
    <property type="project" value="TreeGrafter"/>
</dbReference>
<evidence type="ECO:0000313" key="8">
    <source>
        <dbReference type="Proteomes" id="UP000000314"/>
    </source>
</evidence>
<dbReference type="EMBL" id="FN392321">
    <property type="protein sequence ID" value="CAY70149.1"/>
    <property type="molecule type" value="Genomic_DNA"/>
</dbReference>
<dbReference type="Proteomes" id="UP000000314">
    <property type="component" value="Chromosome 3"/>
</dbReference>
<evidence type="ECO:0008006" key="9">
    <source>
        <dbReference type="Google" id="ProtNLM"/>
    </source>
</evidence>
<keyword evidence="8" id="KW-1185">Reference proteome</keyword>